<evidence type="ECO:0000256" key="7">
    <source>
        <dbReference type="PIRNR" id="PIRNR016636"/>
    </source>
</evidence>
<evidence type="ECO:0000256" key="6">
    <source>
        <dbReference type="ARBA" id="ARBA00023136"/>
    </source>
</evidence>
<evidence type="ECO:0000313" key="10">
    <source>
        <dbReference type="Proteomes" id="UP001139365"/>
    </source>
</evidence>
<evidence type="ECO:0000256" key="5">
    <source>
        <dbReference type="ARBA" id="ARBA00022989"/>
    </source>
</evidence>
<comment type="similarity">
    <text evidence="2 7">Belongs to the membrane-bound acyltransferase family.</text>
</comment>
<feature type="transmembrane region" description="Helical" evidence="8">
    <location>
        <begin position="128"/>
        <end position="154"/>
    </location>
</feature>
<evidence type="ECO:0000256" key="2">
    <source>
        <dbReference type="ARBA" id="ARBA00010323"/>
    </source>
</evidence>
<comment type="subcellular location">
    <subcellularLocation>
        <location evidence="1">Cell membrane</location>
        <topology evidence="1">Multi-pass membrane protein</topology>
    </subcellularLocation>
</comment>
<dbReference type="InterPro" id="IPR028362">
    <property type="entry name" value="AlgI"/>
</dbReference>
<dbReference type="PIRSF" id="PIRSF016636">
    <property type="entry name" value="AlgI_DltB"/>
    <property type="match status" value="1"/>
</dbReference>
<dbReference type="InterPro" id="IPR024194">
    <property type="entry name" value="Ac/AlaTfrase_AlgI/DltB"/>
</dbReference>
<organism evidence="9 10">
    <name type="scientific">Candidatus Colimorpha enterica</name>
    <dbReference type="NCBI Taxonomy" id="3083063"/>
    <lineage>
        <taxon>Bacteria</taxon>
        <taxon>Pseudomonadati</taxon>
        <taxon>Bacteroidota</taxon>
        <taxon>Bacteroidia</taxon>
        <taxon>Bacteroidales</taxon>
        <taxon>Candidatus Colimorpha</taxon>
    </lineage>
</organism>
<evidence type="ECO:0000256" key="8">
    <source>
        <dbReference type="SAM" id="Phobius"/>
    </source>
</evidence>
<dbReference type="AlphaFoldDB" id="A0AAE3FI85"/>
<dbReference type="InterPro" id="IPR051085">
    <property type="entry name" value="MB_O-acyltransferase"/>
</dbReference>
<keyword evidence="7" id="KW-0012">Acyltransferase</keyword>
<name>A0AAE3FI85_9BACT</name>
<dbReference type="Proteomes" id="UP001139365">
    <property type="component" value="Unassembled WGS sequence"/>
</dbReference>
<evidence type="ECO:0000256" key="4">
    <source>
        <dbReference type="ARBA" id="ARBA00022692"/>
    </source>
</evidence>
<keyword evidence="7" id="KW-0808">Transferase</keyword>
<evidence type="ECO:0000313" key="9">
    <source>
        <dbReference type="EMBL" id="MCI5755959.1"/>
    </source>
</evidence>
<feature type="transmembrane region" description="Helical" evidence="8">
    <location>
        <begin position="100"/>
        <end position="122"/>
    </location>
</feature>
<keyword evidence="4 8" id="KW-0812">Transmembrane</keyword>
<gene>
    <name evidence="9" type="ORF">MR241_06665</name>
</gene>
<reference evidence="9 10" key="1">
    <citation type="submission" date="2022-03" db="EMBL/GenBank/DDBJ databases">
        <title>Metagenome-assembled genomes from swine fecal metagenomes.</title>
        <authorList>
            <person name="Holman D.B."/>
            <person name="Kommadath A."/>
        </authorList>
    </citation>
    <scope>NUCLEOTIDE SEQUENCE [LARGE SCALE GENOMIC DNA]</scope>
    <source>
        <strain evidence="9">SUG147</strain>
    </source>
</reference>
<keyword evidence="3 7" id="KW-1003">Cell membrane</keyword>
<evidence type="ECO:0000256" key="3">
    <source>
        <dbReference type="ARBA" id="ARBA00022475"/>
    </source>
</evidence>
<dbReference type="GO" id="GO:0042121">
    <property type="term" value="P:alginic acid biosynthetic process"/>
    <property type="evidence" value="ECO:0007669"/>
    <property type="project" value="InterPro"/>
</dbReference>
<comment type="caution">
    <text evidence="9">The sequence shown here is derived from an EMBL/GenBank/DDBJ whole genome shotgun (WGS) entry which is preliminary data.</text>
</comment>
<evidence type="ECO:0000256" key="1">
    <source>
        <dbReference type="ARBA" id="ARBA00004651"/>
    </source>
</evidence>
<feature type="transmembrane region" description="Helical" evidence="8">
    <location>
        <begin position="370"/>
        <end position="391"/>
    </location>
</feature>
<feature type="transmembrane region" description="Helical" evidence="8">
    <location>
        <begin position="33"/>
        <end position="60"/>
    </location>
</feature>
<accession>A0AAE3FI85</accession>
<dbReference type="PANTHER" id="PTHR13285:SF18">
    <property type="entry name" value="PROTEIN-CYSTEINE N-PALMITOYLTRANSFERASE RASP"/>
    <property type="match status" value="1"/>
</dbReference>
<dbReference type="EMBL" id="JALEMU010000103">
    <property type="protein sequence ID" value="MCI5755959.1"/>
    <property type="molecule type" value="Genomic_DNA"/>
</dbReference>
<dbReference type="GO" id="GO:0005886">
    <property type="term" value="C:plasma membrane"/>
    <property type="evidence" value="ECO:0007669"/>
    <property type="project" value="UniProtKB-SubCell"/>
</dbReference>
<dbReference type="GO" id="GO:0016746">
    <property type="term" value="F:acyltransferase activity"/>
    <property type="evidence" value="ECO:0007669"/>
    <property type="project" value="UniProtKB-KW"/>
</dbReference>
<feature type="transmembrane region" description="Helical" evidence="8">
    <location>
        <begin position="502"/>
        <end position="520"/>
    </location>
</feature>
<feature type="transmembrane region" description="Helical" evidence="8">
    <location>
        <begin position="347"/>
        <end position="364"/>
    </location>
</feature>
<proteinExistence type="inferred from homology"/>
<keyword evidence="5 8" id="KW-1133">Transmembrane helix</keyword>
<dbReference type="Pfam" id="PF03062">
    <property type="entry name" value="MBOAT"/>
    <property type="match status" value="1"/>
</dbReference>
<sequence>MSFTSVPFALFAVLSVILYYTAARKFQWQFLLAASLFFYACSDIRYLIFIVIVTGSAYFVTRRFTSLRAKQAEHLKSHPELTKDEKKAFRKKTGTACSRWLLAVVLLDFGILFAFKYLNFFITNINAIIGIFSKTASIATLNIILPLGISFYIFQTVGYVADVYFGKYEAEKNPFRLALFVSFFPQLIQGPIGRYDLMAPTLYARHEFDPRAVSSGVERMLFGYFKKIVVADRIAPAVAAICGAPDKYRGAMVAVGMLFYAIQLWCDFTGGIDITIGIAETLGISLSENFNRPFFSKNIAEYWRRWHITLGTWFRDYTFYPLSTSKGMMKLTKATKKHFGSGAAKRVPVYLASAILWFATGAWHGAKWNFIVWGLLNCAVILISQELSPLYRKFAAKFPRLRASRFWDGVQVIRTNILMSFLRTFDCYATVGLAFSAMGSVFLKPGLGALTDGTLMNLGLTAYDYAVIAVSVILLFTVSMIQRSGSVREKMRKLPSPVRVGLFVLLFFVIIVFGAYGPGYNSGDFIYGQF</sequence>
<protein>
    <submittedName>
        <fullName evidence="9">MBOAT family protein</fullName>
    </submittedName>
</protein>
<keyword evidence="6 7" id="KW-0472">Membrane</keyword>
<dbReference type="PANTHER" id="PTHR13285">
    <property type="entry name" value="ACYLTRANSFERASE"/>
    <property type="match status" value="1"/>
</dbReference>
<dbReference type="InterPro" id="IPR004299">
    <property type="entry name" value="MBOAT_fam"/>
</dbReference>
<feature type="transmembrane region" description="Helical" evidence="8">
    <location>
        <begin position="425"/>
        <end position="443"/>
    </location>
</feature>
<feature type="transmembrane region" description="Helical" evidence="8">
    <location>
        <begin position="463"/>
        <end position="481"/>
    </location>
</feature>
<dbReference type="PIRSF" id="PIRSF500217">
    <property type="entry name" value="AlgI"/>
    <property type="match status" value="1"/>
</dbReference>